<dbReference type="UniPathway" id="UPA00232"/>
<dbReference type="Gene3D" id="3.50.50.60">
    <property type="entry name" value="FAD/NAD(P)-binding domain"/>
    <property type="match status" value="2"/>
</dbReference>
<dbReference type="PRINTS" id="PR00420">
    <property type="entry name" value="RNGMNOXGNASE"/>
</dbReference>
<feature type="compositionally biased region" description="Low complexity" evidence="8">
    <location>
        <begin position="40"/>
        <end position="61"/>
    </location>
</feature>
<keyword evidence="4" id="KW-0285">Flavoprotein</keyword>
<evidence type="ECO:0000256" key="6">
    <source>
        <dbReference type="ARBA" id="ARBA00023002"/>
    </source>
</evidence>
<dbReference type="InterPro" id="IPR010971">
    <property type="entry name" value="UbiH/COQ6"/>
</dbReference>
<evidence type="ECO:0000256" key="1">
    <source>
        <dbReference type="ARBA" id="ARBA00001974"/>
    </source>
</evidence>
<evidence type="ECO:0000256" key="2">
    <source>
        <dbReference type="ARBA" id="ARBA00004749"/>
    </source>
</evidence>
<keyword evidence="5" id="KW-0274">FAD</keyword>
<dbReference type="Proteomes" id="UP000092213">
    <property type="component" value="Chromosome"/>
</dbReference>
<dbReference type="STRING" id="463025.BAU08_05455"/>
<dbReference type="GO" id="GO:0006744">
    <property type="term" value="P:ubiquinone biosynthetic process"/>
    <property type="evidence" value="ECO:0007669"/>
    <property type="project" value="UniProtKB-UniPathway"/>
</dbReference>
<dbReference type="PANTHER" id="PTHR43876">
    <property type="entry name" value="UBIQUINONE BIOSYNTHESIS MONOOXYGENASE COQ6, MITOCHONDRIAL"/>
    <property type="match status" value="1"/>
</dbReference>
<comment type="pathway">
    <text evidence="2">Cofactor biosynthesis; ubiquinone biosynthesis.</text>
</comment>
<evidence type="ECO:0000313" key="10">
    <source>
        <dbReference type="EMBL" id="ANN70853.1"/>
    </source>
</evidence>
<reference evidence="10 11" key="1">
    <citation type="submission" date="2016-06" db="EMBL/GenBank/DDBJ databases">
        <title>Complete genome sequences of Bordetella bronchialis and Bordetella flabilis.</title>
        <authorList>
            <person name="LiPuma J.J."/>
            <person name="Spilker T."/>
        </authorList>
    </citation>
    <scope>NUCLEOTIDE SEQUENCE [LARGE SCALE GENOMIC DNA]</scope>
    <source>
        <strain evidence="10 11">AU17976</strain>
    </source>
</reference>
<dbReference type="GO" id="GO:0008681">
    <property type="term" value="F:2-octaprenyl-6-methoxyphenol hydroxylase activity"/>
    <property type="evidence" value="ECO:0007669"/>
    <property type="project" value="TreeGrafter"/>
</dbReference>
<dbReference type="Pfam" id="PF01494">
    <property type="entry name" value="FAD_binding_3"/>
    <property type="match status" value="1"/>
</dbReference>
<dbReference type="InterPro" id="IPR018168">
    <property type="entry name" value="Ubi_Hdrlase_CS"/>
</dbReference>
<dbReference type="InterPro" id="IPR036188">
    <property type="entry name" value="FAD/NAD-bd_sf"/>
</dbReference>
<dbReference type="InterPro" id="IPR002938">
    <property type="entry name" value="FAD-bd"/>
</dbReference>
<feature type="domain" description="FAD-binding" evidence="9">
    <location>
        <begin position="122"/>
        <end position="333"/>
    </location>
</feature>
<dbReference type="InterPro" id="IPR051205">
    <property type="entry name" value="UbiH/COQ6_monooxygenase"/>
</dbReference>
<evidence type="ECO:0000256" key="4">
    <source>
        <dbReference type="ARBA" id="ARBA00022630"/>
    </source>
</evidence>
<protein>
    <submittedName>
        <fullName evidence="10">Monooxygenase</fullName>
    </submittedName>
</protein>
<evidence type="ECO:0000256" key="5">
    <source>
        <dbReference type="ARBA" id="ARBA00022827"/>
    </source>
</evidence>
<proteinExistence type="inferred from homology"/>
<dbReference type="EMBL" id="CP016171">
    <property type="protein sequence ID" value="ANN70853.1"/>
    <property type="molecule type" value="Genomic_DNA"/>
</dbReference>
<evidence type="ECO:0000256" key="8">
    <source>
        <dbReference type="SAM" id="MobiDB-lite"/>
    </source>
</evidence>
<sequence length="401" mass="41539">MNFPAYPLVAILGAGPVGQALALMLARVVDDASRIVLVQGASPPRSPSASTAAPPRPGTSAQGDPDARVLALNHGSLVLLETLDARPPGAAPIHTIHVSQRGRLGRTVIRDTDFQVPQLGGVAPYPAVRDALAQAVARSGVTVVHAHGARVAGREGADVIVRAQDGQEIRCAVAVVSDGAATGQLRREYGQDAVLTAVRAARPRAGWAFERFTREGPLALLPHPAGNDCYAVVWCCAPARAAGLAALDAAAFSQALGAAFGDRLGPLACIAPRHVSSLFLSMRRTQVDGRVVAIGNAAQTLHPVAGQGLNLGLRDAAALAQSLAPWLRDPARDPAAALDAFAGARRGDRWLTTALTDLLPRVFTTGLAPVEHACGLALLALDLAAPLRAPLARHLLQGWRA</sequence>
<dbReference type="SUPFAM" id="SSF51905">
    <property type="entry name" value="FAD/NAD(P)-binding domain"/>
    <property type="match status" value="1"/>
</dbReference>
<evidence type="ECO:0000256" key="3">
    <source>
        <dbReference type="ARBA" id="ARBA00005349"/>
    </source>
</evidence>
<accession>A0A193FU47</accession>
<dbReference type="PROSITE" id="PS01304">
    <property type="entry name" value="UBIH"/>
    <property type="match status" value="1"/>
</dbReference>
<dbReference type="RefSeq" id="WP_066668420.1">
    <property type="nucleotide sequence ID" value="NZ_CP016171.1"/>
</dbReference>
<evidence type="ECO:0000256" key="7">
    <source>
        <dbReference type="ARBA" id="ARBA00023033"/>
    </source>
</evidence>
<keyword evidence="7 10" id="KW-0503">Monooxygenase</keyword>
<dbReference type="PANTHER" id="PTHR43876:SF8">
    <property type="entry name" value="2-OCTAPRENYL-6-METHOXYPHENOL HYDROXYLASE"/>
    <property type="match status" value="1"/>
</dbReference>
<dbReference type="AlphaFoldDB" id="A0A193FU47"/>
<dbReference type="GO" id="GO:0071949">
    <property type="term" value="F:FAD binding"/>
    <property type="evidence" value="ECO:0007669"/>
    <property type="project" value="InterPro"/>
</dbReference>
<organism evidence="10 11">
    <name type="scientific">Bordetella bronchialis</name>
    <dbReference type="NCBI Taxonomy" id="463025"/>
    <lineage>
        <taxon>Bacteria</taxon>
        <taxon>Pseudomonadati</taxon>
        <taxon>Pseudomonadota</taxon>
        <taxon>Betaproteobacteria</taxon>
        <taxon>Burkholderiales</taxon>
        <taxon>Alcaligenaceae</taxon>
        <taxon>Bordetella</taxon>
    </lineage>
</organism>
<comment type="similarity">
    <text evidence="3">Belongs to the UbiH/COQ6 family.</text>
</comment>
<evidence type="ECO:0000259" key="9">
    <source>
        <dbReference type="Pfam" id="PF01494"/>
    </source>
</evidence>
<keyword evidence="6" id="KW-0560">Oxidoreductase</keyword>
<evidence type="ECO:0000313" key="11">
    <source>
        <dbReference type="Proteomes" id="UP000092213"/>
    </source>
</evidence>
<dbReference type="NCBIfam" id="TIGR01988">
    <property type="entry name" value="Ubi-OHases"/>
    <property type="match status" value="1"/>
</dbReference>
<comment type="cofactor">
    <cofactor evidence="1">
        <name>FAD</name>
        <dbReference type="ChEBI" id="CHEBI:57692"/>
    </cofactor>
</comment>
<feature type="region of interest" description="Disordered" evidence="8">
    <location>
        <begin position="40"/>
        <end position="65"/>
    </location>
</feature>
<gene>
    <name evidence="10" type="ORF">BAU08_05455</name>
</gene>
<name>A0A193FU47_9BORD</name>